<protein>
    <recommendedName>
        <fullName evidence="1">VQ domain-containing protein</fullName>
    </recommendedName>
</protein>
<accession>A0A7J7CEI6</accession>
<organism evidence="2 3">
    <name type="scientific">Tripterygium wilfordii</name>
    <name type="common">Thunder God vine</name>
    <dbReference type="NCBI Taxonomy" id="458696"/>
    <lineage>
        <taxon>Eukaryota</taxon>
        <taxon>Viridiplantae</taxon>
        <taxon>Streptophyta</taxon>
        <taxon>Embryophyta</taxon>
        <taxon>Tracheophyta</taxon>
        <taxon>Spermatophyta</taxon>
        <taxon>Magnoliopsida</taxon>
        <taxon>eudicotyledons</taxon>
        <taxon>Gunneridae</taxon>
        <taxon>Pentapetalae</taxon>
        <taxon>rosids</taxon>
        <taxon>fabids</taxon>
        <taxon>Celastrales</taxon>
        <taxon>Celastraceae</taxon>
        <taxon>Tripterygium</taxon>
    </lineage>
</organism>
<dbReference type="EMBL" id="JAAARO010000017">
    <property type="protein sequence ID" value="KAF5732500.1"/>
    <property type="molecule type" value="Genomic_DNA"/>
</dbReference>
<gene>
    <name evidence="2" type="ORF">HS088_TW17G00027</name>
</gene>
<keyword evidence="3" id="KW-1185">Reference proteome</keyword>
<dbReference type="InParanoid" id="A0A7J7CEI6"/>
<feature type="domain" description="VQ" evidence="1">
    <location>
        <begin position="31"/>
        <end position="51"/>
    </location>
</feature>
<dbReference type="InterPro" id="IPR008889">
    <property type="entry name" value="VQ"/>
</dbReference>
<comment type="caution">
    <text evidence="2">The sequence shown here is derived from an EMBL/GenBank/DDBJ whole genome shotgun (WGS) entry which is preliminary data.</text>
</comment>
<evidence type="ECO:0000313" key="2">
    <source>
        <dbReference type="EMBL" id="KAF5732500.1"/>
    </source>
</evidence>
<evidence type="ECO:0000259" key="1">
    <source>
        <dbReference type="Pfam" id="PF05678"/>
    </source>
</evidence>
<dbReference type="AlphaFoldDB" id="A0A7J7CEI6"/>
<sequence length="214" mass="23905">MGRKVNQKSFRISKNSAQKKQFNSLIKVLKPKVYIIDSSSFKRLVQELTGNGGNTTSSPIAETVPEYVPVVVEPETSIEGSIDASTDSFEFCNQVSFHEEPSHGYGQISGVLSMNQQANQELTNLGYQEEPESSMEGSLDASFDSFEFCNQESFNEESNHGYDHISGILSVNQQVDLLELESWLLDMDPSPVYDDFSQIQQGINIHDYGFHGLM</sequence>
<dbReference type="Proteomes" id="UP000593562">
    <property type="component" value="Unassembled WGS sequence"/>
</dbReference>
<dbReference type="Pfam" id="PF05678">
    <property type="entry name" value="VQ"/>
    <property type="match status" value="1"/>
</dbReference>
<proteinExistence type="predicted"/>
<reference evidence="2 3" key="1">
    <citation type="journal article" date="2020" name="Nat. Commun.">
        <title>Genome of Tripterygium wilfordii and identification of cytochrome P450 involved in triptolide biosynthesis.</title>
        <authorList>
            <person name="Tu L."/>
            <person name="Su P."/>
            <person name="Zhang Z."/>
            <person name="Gao L."/>
            <person name="Wang J."/>
            <person name="Hu T."/>
            <person name="Zhou J."/>
            <person name="Zhang Y."/>
            <person name="Zhao Y."/>
            <person name="Liu Y."/>
            <person name="Song Y."/>
            <person name="Tong Y."/>
            <person name="Lu Y."/>
            <person name="Yang J."/>
            <person name="Xu C."/>
            <person name="Jia M."/>
            <person name="Peters R.J."/>
            <person name="Huang L."/>
            <person name="Gao W."/>
        </authorList>
    </citation>
    <scope>NUCLEOTIDE SEQUENCE [LARGE SCALE GENOMIC DNA]</scope>
    <source>
        <strain evidence="3">cv. XIE 37</strain>
        <tissue evidence="2">Leaf</tissue>
    </source>
</reference>
<name>A0A7J7CEI6_TRIWF</name>
<evidence type="ECO:0000313" key="3">
    <source>
        <dbReference type="Proteomes" id="UP000593562"/>
    </source>
</evidence>